<organism evidence="1 2">
    <name type="scientific">Mycena rosella</name>
    <name type="common">Pink bonnet</name>
    <name type="synonym">Agaricus rosellus</name>
    <dbReference type="NCBI Taxonomy" id="1033263"/>
    <lineage>
        <taxon>Eukaryota</taxon>
        <taxon>Fungi</taxon>
        <taxon>Dikarya</taxon>
        <taxon>Basidiomycota</taxon>
        <taxon>Agaricomycotina</taxon>
        <taxon>Agaricomycetes</taxon>
        <taxon>Agaricomycetidae</taxon>
        <taxon>Agaricales</taxon>
        <taxon>Marasmiineae</taxon>
        <taxon>Mycenaceae</taxon>
        <taxon>Mycena</taxon>
    </lineage>
</organism>
<gene>
    <name evidence="1" type="ORF">B0H17DRAFT_483377</name>
</gene>
<protein>
    <submittedName>
        <fullName evidence="1">Uncharacterized protein</fullName>
    </submittedName>
</protein>
<proteinExistence type="predicted"/>
<evidence type="ECO:0000313" key="2">
    <source>
        <dbReference type="Proteomes" id="UP001221757"/>
    </source>
</evidence>
<dbReference type="EMBL" id="JARKIE010000044">
    <property type="protein sequence ID" value="KAJ7693967.1"/>
    <property type="molecule type" value="Genomic_DNA"/>
</dbReference>
<sequence>MHTLSSNSSTTNDFGQSRGSISSWAYFRISIRYSRPTVSPNPMCCSHRLPPQLIDILAVADFSLGASQIKLLLELEKSDVRLILRDLKSVIELGGPGGDSWLELHHASFLDSLRDPKRSGPFHVRNPDRHTRGSSYDISSRHFRWDATIPVGYIFSSG</sequence>
<dbReference type="AlphaFoldDB" id="A0AAD7GL01"/>
<name>A0AAD7GL01_MYCRO</name>
<evidence type="ECO:0000313" key="1">
    <source>
        <dbReference type="EMBL" id="KAJ7693967.1"/>
    </source>
</evidence>
<comment type="caution">
    <text evidence="1">The sequence shown here is derived from an EMBL/GenBank/DDBJ whole genome shotgun (WGS) entry which is preliminary data.</text>
</comment>
<reference evidence="1" key="1">
    <citation type="submission" date="2023-03" db="EMBL/GenBank/DDBJ databases">
        <title>Massive genome expansion in bonnet fungi (Mycena s.s.) driven by repeated elements and novel gene families across ecological guilds.</title>
        <authorList>
            <consortium name="Lawrence Berkeley National Laboratory"/>
            <person name="Harder C.B."/>
            <person name="Miyauchi S."/>
            <person name="Viragh M."/>
            <person name="Kuo A."/>
            <person name="Thoen E."/>
            <person name="Andreopoulos B."/>
            <person name="Lu D."/>
            <person name="Skrede I."/>
            <person name="Drula E."/>
            <person name="Henrissat B."/>
            <person name="Morin E."/>
            <person name="Kohler A."/>
            <person name="Barry K."/>
            <person name="LaButti K."/>
            <person name="Morin E."/>
            <person name="Salamov A."/>
            <person name="Lipzen A."/>
            <person name="Mereny Z."/>
            <person name="Hegedus B."/>
            <person name="Baldrian P."/>
            <person name="Stursova M."/>
            <person name="Weitz H."/>
            <person name="Taylor A."/>
            <person name="Grigoriev I.V."/>
            <person name="Nagy L.G."/>
            <person name="Martin F."/>
            <person name="Kauserud H."/>
        </authorList>
    </citation>
    <scope>NUCLEOTIDE SEQUENCE</scope>
    <source>
        <strain evidence="1">CBHHK067</strain>
    </source>
</reference>
<keyword evidence="2" id="KW-1185">Reference proteome</keyword>
<dbReference type="Proteomes" id="UP001221757">
    <property type="component" value="Unassembled WGS sequence"/>
</dbReference>
<accession>A0AAD7GL01</accession>